<reference evidence="2 3" key="1">
    <citation type="journal article" date="2019" name="PLoS ONE">
        <title>Comparative genome analysis indicates high evolutionary potential of pathogenicity genes in Colletotrichum tanaceti.</title>
        <authorList>
            <person name="Lelwala R.V."/>
            <person name="Korhonen P.K."/>
            <person name="Young N.D."/>
            <person name="Scott J.B."/>
            <person name="Ades P.A."/>
            <person name="Gasser R.B."/>
            <person name="Taylor P.W.J."/>
        </authorList>
    </citation>
    <scope>NUCLEOTIDE SEQUENCE [LARGE SCALE GENOMIC DNA]</scope>
    <source>
        <strain evidence="2">BRIP57314</strain>
    </source>
</reference>
<gene>
    <name evidence="2" type="ORF">CTA1_7314</name>
</gene>
<sequence>MGTRVWYAGCLTASLDGSPGRGSRIVDRLNPYARLQRSLLASSHSHRGALPEAHPNPRKLPLGDLGRHLQAIKL</sequence>
<organism evidence="2 3">
    <name type="scientific">Colletotrichum tanaceti</name>
    <dbReference type="NCBI Taxonomy" id="1306861"/>
    <lineage>
        <taxon>Eukaryota</taxon>
        <taxon>Fungi</taxon>
        <taxon>Dikarya</taxon>
        <taxon>Ascomycota</taxon>
        <taxon>Pezizomycotina</taxon>
        <taxon>Sordariomycetes</taxon>
        <taxon>Hypocreomycetidae</taxon>
        <taxon>Glomerellales</taxon>
        <taxon>Glomerellaceae</taxon>
        <taxon>Colletotrichum</taxon>
        <taxon>Colletotrichum destructivum species complex</taxon>
    </lineage>
</organism>
<evidence type="ECO:0000313" key="3">
    <source>
        <dbReference type="Proteomes" id="UP000310108"/>
    </source>
</evidence>
<accession>A0A4U6XBW4</accession>
<evidence type="ECO:0000256" key="1">
    <source>
        <dbReference type="SAM" id="MobiDB-lite"/>
    </source>
</evidence>
<comment type="caution">
    <text evidence="2">The sequence shown here is derived from an EMBL/GenBank/DDBJ whole genome shotgun (WGS) entry which is preliminary data.</text>
</comment>
<evidence type="ECO:0000313" key="2">
    <source>
        <dbReference type="EMBL" id="TKW52783.1"/>
    </source>
</evidence>
<keyword evidence="3" id="KW-1185">Reference proteome</keyword>
<feature type="region of interest" description="Disordered" evidence="1">
    <location>
        <begin position="43"/>
        <end position="65"/>
    </location>
</feature>
<dbReference type="AlphaFoldDB" id="A0A4U6XBW4"/>
<dbReference type="EMBL" id="PJEX01000222">
    <property type="protein sequence ID" value="TKW52783.1"/>
    <property type="molecule type" value="Genomic_DNA"/>
</dbReference>
<proteinExistence type="predicted"/>
<protein>
    <submittedName>
        <fullName evidence="2">Uncharacterized protein</fullName>
    </submittedName>
</protein>
<dbReference type="Proteomes" id="UP000310108">
    <property type="component" value="Unassembled WGS sequence"/>
</dbReference>
<name>A0A4U6XBW4_9PEZI</name>